<reference evidence="2 3" key="1">
    <citation type="submission" date="2018-06" db="EMBL/GenBank/DDBJ databases">
        <title>Comparative genomics reveals the genomic features of Rhizophagus irregularis, R. cerebriforme, R. diaphanum and Gigaspora rosea, and their symbiotic lifestyle signature.</title>
        <authorList>
            <person name="Morin E."/>
            <person name="San Clemente H."/>
            <person name="Chen E.C.H."/>
            <person name="De La Providencia I."/>
            <person name="Hainaut M."/>
            <person name="Kuo A."/>
            <person name="Kohler A."/>
            <person name="Murat C."/>
            <person name="Tang N."/>
            <person name="Roy S."/>
            <person name="Loubradou J."/>
            <person name="Henrissat B."/>
            <person name="Grigoriev I.V."/>
            <person name="Corradi N."/>
            <person name="Roux C."/>
            <person name="Martin F.M."/>
        </authorList>
    </citation>
    <scope>NUCLEOTIDE SEQUENCE [LARGE SCALE GENOMIC DNA]</scope>
    <source>
        <strain evidence="2 3">DAOM 194757</strain>
    </source>
</reference>
<evidence type="ECO:0000313" key="2">
    <source>
        <dbReference type="EMBL" id="RIB16129.1"/>
    </source>
</evidence>
<organism evidence="2 3">
    <name type="scientific">Gigaspora rosea</name>
    <dbReference type="NCBI Taxonomy" id="44941"/>
    <lineage>
        <taxon>Eukaryota</taxon>
        <taxon>Fungi</taxon>
        <taxon>Fungi incertae sedis</taxon>
        <taxon>Mucoromycota</taxon>
        <taxon>Glomeromycotina</taxon>
        <taxon>Glomeromycetes</taxon>
        <taxon>Diversisporales</taxon>
        <taxon>Gigasporaceae</taxon>
        <taxon>Gigaspora</taxon>
    </lineage>
</organism>
<protein>
    <submittedName>
        <fullName evidence="2">Uncharacterized protein</fullName>
    </submittedName>
</protein>
<feature type="compositionally biased region" description="Polar residues" evidence="1">
    <location>
        <begin position="30"/>
        <end position="44"/>
    </location>
</feature>
<dbReference type="AlphaFoldDB" id="A0A397V5C4"/>
<dbReference type="Proteomes" id="UP000266673">
    <property type="component" value="Unassembled WGS sequence"/>
</dbReference>
<accession>A0A397V5C4</accession>
<comment type="caution">
    <text evidence="2">The sequence shown here is derived from an EMBL/GenBank/DDBJ whole genome shotgun (WGS) entry which is preliminary data.</text>
</comment>
<proteinExistence type="predicted"/>
<dbReference type="EMBL" id="QKWP01000699">
    <property type="protein sequence ID" value="RIB16129.1"/>
    <property type="molecule type" value="Genomic_DNA"/>
</dbReference>
<gene>
    <name evidence="2" type="ORF">C2G38_2190810</name>
</gene>
<name>A0A397V5C4_9GLOM</name>
<keyword evidence="3" id="KW-1185">Reference proteome</keyword>
<evidence type="ECO:0000313" key="3">
    <source>
        <dbReference type="Proteomes" id="UP000266673"/>
    </source>
</evidence>
<feature type="region of interest" description="Disordered" evidence="1">
    <location>
        <begin position="1"/>
        <end position="86"/>
    </location>
</feature>
<evidence type="ECO:0000256" key="1">
    <source>
        <dbReference type="SAM" id="MobiDB-lite"/>
    </source>
</evidence>
<sequence>EVVEEERGRGKKRRKPQQSESSKHVKRTKSSINISDVEPSQATPKATPEATQEEPPKESTASARHLAEPTEGSTASAGHLATHDEP</sequence>
<feature type="non-terminal residue" evidence="2">
    <location>
        <position position="1"/>
    </location>
</feature>